<dbReference type="GO" id="GO:0005975">
    <property type="term" value="P:carbohydrate metabolic process"/>
    <property type="evidence" value="ECO:0007669"/>
    <property type="project" value="InterPro"/>
</dbReference>
<reference evidence="5" key="1">
    <citation type="submission" date="2023-02" db="EMBL/GenBank/DDBJ databases">
        <title>Genome of Flavobacteriaceae gen. nov. sp. strain F89.</title>
        <authorList>
            <person name="Wang Y."/>
        </authorList>
    </citation>
    <scope>NUCLEOTIDE SEQUENCE</scope>
    <source>
        <strain evidence="5">F89</strain>
    </source>
</reference>
<feature type="region of interest" description="Disordered" evidence="1">
    <location>
        <begin position="195"/>
        <end position="215"/>
    </location>
</feature>
<evidence type="ECO:0000313" key="5">
    <source>
        <dbReference type="EMBL" id="MCG2462191.1"/>
    </source>
</evidence>
<dbReference type="PANTHER" id="PTHR31084">
    <property type="entry name" value="ALPHA-L-FUCOSIDASE 2"/>
    <property type="match status" value="1"/>
</dbReference>
<keyword evidence="5" id="KW-0378">Hydrolase</keyword>
<dbReference type="RefSeq" id="WP_317903331.1">
    <property type="nucleotide sequence ID" value="NZ_JAIRBC010000026.1"/>
</dbReference>
<evidence type="ECO:0000256" key="2">
    <source>
        <dbReference type="SAM" id="SignalP"/>
    </source>
</evidence>
<comment type="caution">
    <text evidence="5">The sequence shown here is derived from an EMBL/GenBank/DDBJ whole genome shotgun (WGS) entry which is preliminary data.</text>
</comment>
<dbReference type="Pfam" id="PF21307">
    <property type="entry name" value="Glyco_hydro_95_C"/>
    <property type="match status" value="1"/>
</dbReference>
<dbReference type="Pfam" id="PF22124">
    <property type="entry name" value="Glyco_hydro_95_cat"/>
    <property type="match status" value="1"/>
</dbReference>
<evidence type="ECO:0000313" key="6">
    <source>
        <dbReference type="Proteomes" id="UP001200642"/>
    </source>
</evidence>
<protein>
    <submittedName>
        <fullName evidence="5">Glycoside hydrolase family 95 protein</fullName>
    </submittedName>
</protein>
<proteinExistence type="predicted"/>
<organism evidence="5 6">
    <name type="scientific">Cerina litoralis</name>
    <dbReference type="NCBI Taxonomy" id="2874477"/>
    <lineage>
        <taxon>Bacteria</taxon>
        <taxon>Pseudomonadati</taxon>
        <taxon>Bacteroidota</taxon>
        <taxon>Flavobacteriia</taxon>
        <taxon>Flavobacteriales</taxon>
        <taxon>Flavobacteriaceae</taxon>
        <taxon>Cerina</taxon>
    </lineage>
</organism>
<evidence type="ECO:0000256" key="1">
    <source>
        <dbReference type="SAM" id="MobiDB-lite"/>
    </source>
</evidence>
<keyword evidence="2" id="KW-0732">Signal</keyword>
<feature type="signal peptide" evidence="2">
    <location>
        <begin position="1"/>
        <end position="22"/>
    </location>
</feature>
<dbReference type="Gene3D" id="1.50.10.10">
    <property type="match status" value="1"/>
</dbReference>
<gene>
    <name evidence="5" type="ORF">K8352_15635</name>
</gene>
<name>A0AAE3EYP1_9FLAO</name>
<dbReference type="SUPFAM" id="SSF48208">
    <property type="entry name" value="Six-hairpin glycosidases"/>
    <property type="match status" value="1"/>
</dbReference>
<keyword evidence="6" id="KW-1185">Reference proteome</keyword>
<evidence type="ECO:0000259" key="3">
    <source>
        <dbReference type="Pfam" id="PF21307"/>
    </source>
</evidence>
<dbReference type="EMBL" id="JAIRBC010000026">
    <property type="protein sequence ID" value="MCG2462191.1"/>
    <property type="molecule type" value="Genomic_DNA"/>
</dbReference>
<dbReference type="InterPro" id="IPR008928">
    <property type="entry name" value="6-hairpin_glycosidase_sf"/>
</dbReference>
<feature type="domain" description="Glycosyl hydrolase family 95 catalytic" evidence="4">
    <location>
        <begin position="320"/>
        <end position="672"/>
    </location>
</feature>
<feature type="domain" description="Alpha fucosidase A-like C-terminal" evidence="3">
    <location>
        <begin position="674"/>
        <end position="733"/>
    </location>
</feature>
<accession>A0AAE3EYP1</accession>
<dbReference type="InterPro" id="IPR054363">
    <property type="entry name" value="GH95_cat"/>
</dbReference>
<evidence type="ECO:0000259" key="4">
    <source>
        <dbReference type="Pfam" id="PF22124"/>
    </source>
</evidence>
<dbReference type="Proteomes" id="UP001200642">
    <property type="component" value="Unassembled WGS sequence"/>
</dbReference>
<feature type="chain" id="PRO_5041963316" evidence="2">
    <location>
        <begin position="23"/>
        <end position="769"/>
    </location>
</feature>
<dbReference type="GO" id="GO:0004560">
    <property type="term" value="F:alpha-L-fucosidase activity"/>
    <property type="evidence" value="ECO:0007669"/>
    <property type="project" value="TreeGrafter"/>
</dbReference>
<dbReference type="AlphaFoldDB" id="A0AAE3EYP1"/>
<sequence length="769" mass="87009">MTKKLKLLLPTLLFMAVWSCQKAPKATPADLLPHYELAFDSLANTWDEGIPLGNGTVGALIWKKEGKLRFSLDRADLWDLRPMANLDFKDYGFDWVKEQWKKDTYKAVQDKYDVPYDQLPAPSKIPGGAMEFNIDALGPVESVKLILDDAVCVVKWKNGTVLETFVHATEPVGWYRFKNLPSELAPMIIPPPYVSDKKSGEESPVTGQDLRRLGYPKGTVDQKGNAITYDQEGWDGFKFQVHTRWEQQGNSLTGSWSISSKQKDTDTTIDATETVNHLNFPLGMDAALESHTAWWHRFWNKSTLRIPEPVLQNQWYMEMYKFGSAARQGAPPISLQSVWTADNGKLPPWKGDFHHDLNTQLSYWPAYSGNHLDLETGFIDWLTAHKDAFKKYTKDFYRTDGLNVPGVTTLTGEPMGGWIQYSFGPTVSAWLGQHFYLHWRYSMDRVFLKNDAYPWISDVARHFDELSVMGTDGKRKLPLSSSPEIHNNARDAWFGETTNYDLALIRFTYEKAAELAKELGYTEEAVRWETALQQWPGYAIDPTGLMFSPTLPYRESHRHFSHLMAVHPLGLIDVSKGPKDREIINHSLANLKKIGSSQWTGYSFSWLGNLEARAQDGEAAAEALTIFATAFCLPNSFHVNGDQSGKGYSDFTYRPFTLEGNFAFASGVQEMLIQSHTGTVQLFPAIPKAWKNVSFDKLRTEGAFLVSAEMKDGKVERVNILTEKGGQLRLQNPFGTKDLIIEGAEAPNWDGDILVLETTPQQEITVKWK</sequence>
<dbReference type="InterPro" id="IPR049053">
    <property type="entry name" value="AFCA-like_C"/>
</dbReference>
<dbReference type="InterPro" id="IPR012341">
    <property type="entry name" value="6hp_glycosidase-like_sf"/>
</dbReference>
<dbReference type="PANTHER" id="PTHR31084:SF0">
    <property type="entry name" value="ALPHA-L-FUCOSIDASE 2"/>
    <property type="match status" value="1"/>
</dbReference>